<sequence>MKTLLVIALVHCVALLVQGAAGELLPLFNSRNRIFFSLPPRGVKPRFCLFVSNKIMNPPYGGAAAPRKAHKTDYYFPLSFLARFSFCLDGWTSFRGSCYYLGNSADSWANAEDFCGSFGASLASVHNIWEYSFLQRLMKTAGHSFAWIGGYYFEGAWRWEDGTPFDYDNWDKEDSPDLFQCLQMDSQVGQGWSSHDCSTPFPFLCKLNPNC</sequence>
<dbReference type="Ensembl" id="ENSTRUT00000053790.2">
    <property type="protein sequence ID" value="ENSTRUP00000050755.2"/>
    <property type="gene ID" value="ENSTRUG00000022122.2"/>
</dbReference>
<accession>A0A3B5K492</accession>
<feature type="domain" description="C-type lectin" evidence="3">
    <location>
        <begin position="94"/>
        <end position="206"/>
    </location>
</feature>
<dbReference type="Proteomes" id="UP000005226">
    <property type="component" value="Chromosome 17"/>
</dbReference>
<keyword evidence="2" id="KW-0732">Signal</keyword>
<dbReference type="InterPro" id="IPR018378">
    <property type="entry name" value="C-type_lectin_CS"/>
</dbReference>
<dbReference type="PANTHER" id="PTHR22803">
    <property type="entry name" value="MANNOSE, PHOSPHOLIPASE, LECTIN RECEPTOR RELATED"/>
    <property type="match status" value="1"/>
</dbReference>
<dbReference type="CDD" id="cd00037">
    <property type="entry name" value="CLECT"/>
    <property type="match status" value="1"/>
</dbReference>
<evidence type="ECO:0000313" key="5">
    <source>
        <dbReference type="Proteomes" id="UP000005226"/>
    </source>
</evidence>
<keyword evidence="5" id="KW-1185">Reference proteome</keyword>
<dbReference type="SUPFAM" id="SSF56436">
    <property type="entry name" value="C-type lectin-like"/>
    <property type="match status" value="1"/>
</dbReference>
<reference evidence="4 5" key="1">
    <citation type="journal article" date="2011" name="Genome Biol. Evol.">
        <title>Integration of the genetic map and genome assembly of fugu facilitates insights into distinct features of genome evolution in teleosts and mammals.</title>
        <authorList>
            <person name="Kai W."/>
            <person name="Kikuchi K."/>
            <person name="Tohari S."/>
            <person name="Chew A.K."/>
            <person name="Tay A."/>
            <person name="Fujiwara A."/>
            <person name="Hosoya S."/>
            <person name="Suetake H."/>
            <person name="Naruse K."/>
            <person name="Brenner S."/>
            <person name="Suzuki Y."/>
            <person name="Venkatesh B."/>
        </authorList>
    </citation>
    <scope>NUCLEOTIDE SEQUENCE [LARGE SCALE GENOMIC DNA]</scope>
</reference>
<dbReference type="InterPro" id="IPR016187">
    <property type="entry name" value="CTDL_fold"/>
</dbReference>
<keyword evidence="1" id="KW-1015">Disulfide bond</keyword>
<reference evidence="4" key="2">
    <citation type="submission" date="2025-08" db="UniProtKB">
        <authorList>
            <consortium name="Ensembl"/>
        </authorList>
    </citation>
    <scope>IDENTIFICATION</scope>
</reference>
<dbReference type="Gene3D" id="3.10.100.10">
    <property type="entry name" value="Mannose-Binding Protein A, subunit A"/>
    <property type="match status" value="1"/>
</dbReference>
<dbReference type="PROSITE" id="PS50041">
    <property type="entry name" value="C_TYPE_LECTIN_2"/>
    <property type="match status" value="1"/>
</dbReference>
<dbReference type="GeneTree" id="ENSGT00940000161814"/>
<protein>
    <recommendedName>
        <fullName evidence="3">C-type lectin domain-containing protein</fullName>
    </recommendedName>
</protein>
<reference evidence="4" key="3">
    <citation type="submission" date="2025-09" db="UniProtKB">
        <authorList>
            <consortium name="Ensembl"/>
        </authorList>
    </citation>
    <scope>IDENTIFICATION</scope>
</reference>
<dbReference type="SMART" id="SM00034">
    <property type="entry name" value="CLECT"/>
    <property type="match status" value="1"/>
</dbReference>
<dbReference type="OMA" id="MESCVEW"/>
<dbReference type="InterPro" id="IPR001304">
    <property type="entry name" value="C-type_lectin-like"/>
</dbReference>
<dbReference type="Pfam" id="PF00059">
    <property type="entry name" value="Lectin_C"/>
    <property type="match status" value="1"/>
</dbReference>
<feature type="signal peptide" evidence="2">
    <location>
        <begin position="1"/>
        <end position="22"/>
    </location>
</feature>
<proteinExistence type="predicted"/>
<name>A0A3B5K492_TAKRU</name>
<feature type="chain" id="PRO_5025693608" description="C-type lectin domain-containing protein" evidence="2">
    <location>
        <begin position="23"/>
        <end position="211"/>
    </location>
</feature>
<evidence type="ECO:0000313" key="4">
    <source>
        <dbReference type="Ensembl" id="ENSTRUP00000050755.2"/>
    </source>
</evidence>
<dbReference type="AlphaFoldDB" id="A0A3B5K492"/>
<organism evidence="4 5">
    <name type="scientific">Takifugu rubripes</name>
    <name type="common">Japanese pufferfish</name>
    <name type="synonym">Fugu rubripes</name>
    <dbReference type="NCBI Taxonomy" id="31033"/>
    <lineage>
        <taxon>Eukaryota</taxon>
        <taxon>Metazoa</taxon>
        <taxon>Chordata</taxon>
        <taxon>Craniata</taxon>
        <taxon>Vertebrata</taxon>
        <taxon>Euteleostomi</taxon>
        <taxon>Actinopterygii</taxon>
        <taxon>Neopterygii</taxon>
        <taxon>Teleostei</taxon>
        <taxon>Neoteleostei</taxon>
        <taxon>Acanthomorphata</taxon>
        <taxon>Eupercaria</taxon>
        <taxon>Tetraodontiformes</taxon>
        <taxon>Tetradontoidea</taxon>
        <taxon>Tetraodontidae</taxon>
        <taxon>Takifugu</taxon>
    </lineage>
</organism>
<evidence type="ECO:0000256" key="1">
    <source>
        <dbReference type="ARBA" id="ARBA00023157"/>
    </source>
</evidence>
<dbReference type="InterPro" id="IPR016186">
    <property type="entry name" value="C-type_lectin-like/link_sf"/>
</dbReference>
<evidence type="ECO:0000256" key="2">
    <source>
        <dbReference type="SAM" id="SignalP"/>
    </source>
</evidence>
<dbReference type="FunCoup" id="A0A3B5K492">
    <property type="interactions" value="769"/>
</dbReference>
<dbReference type="PROSITE" id="PS00615">
    <property type="entry name" value="C_TYPE_LECTIN_1"/>
    <property type="match status" value="1"/>
</dbReference>
<dbReference type="InterPro" id="IPR050111">
    <property type="entry name" value="C-type_lectin/snaclec_domain"/>
</dbReference>
<dbReference type="InParanoid" id="A0A3B5K492"/>
<evidence type="ECO:0000259" key="3">
    <source>
        <dbReference type="PROSITE" id="PS50041"/>
    </source>
</evidence>